<protein>
    <submittedName>
        <fullName evidence="2">Uncharacterized protein</fullName>
    </submittedName>
</protein>
<evidence type="ECO:0000313" key="3">
    <source>
        <dbReference type="Proteomes" id="UP001627154"/>
    </source>
</evidence>
<evidence type="ECO:0000313" key="2">
    <source>
        <dbReference type="EMBL" id="KAL3390094.1"/>
    </source>
</evidence>
<comment type="caution">
    <text evidence="2">The sequence shown here is derived from an EMBL/GenBank/DDBJ whole genome shotgun (WGS) entry which is preliminary data.</text>
</comment>
<evidence type="ECO:0000256" key="1">
    <source>
        <dbReference type="SAM" id="MobiDB-lite"/>
    </source>
</evidence>
<keyword evidence="3" id="KW-1185">Reference proteome</keyword>
<sequence>MFGSWGSSSGSSKCTFRTADHHRQRQWHGIVAVIASSSSHHTGTCTHTHTSVKERERKKKESKVSASRWATSAHAPEFRRAAAAALEHTSRGDYSSVYRRAREKRKIFTDVKLVGWGTIIITHSSRIFD</sequence>
<feature type="compositionally biased region" description="Low complexity" evidence="1">
    <location>
        <begin position="38"/>
        <end position="49"/>
    </location>
</feature>
<feature type="region of interest" description="Disordered" evidence="1">
    <location>
        <begin position="38"/>
        <end position="70"/>
    </location>
</feature>
<proteinExistence type="predicted"/>
<reference evidence="2 3" key="1">
    <citation type="journal article" date="2024" name="bioRxiv">
        <title>A reference genome for Trichogramma kaykai: A tiny desert-dwelling parasitoid wasp with competing sex-ratio distorters.</title>
        <authorList>
            <person name="Culotta J."/>
            <person name="Lindsey A.R."/>
        </authorList>
    </citation>
    <scope>NUCLEOTIDE SEQUENCE [LARGE SCALE GENOMIC DNA]</scope>
    <source>
        <strain evidence="2 3">KSX58</strain>
    </source>
</reference>
<organism evidence="2 3">
    <name type="scientific">Trichogramma kaykai</name>
    <dbReference type="NCBI Taxonomy" id="54128"/>
    <lineage>
        <taxon>Eukaryota</taxon>
        <taxon>Metazoa</taxon>
        <taxon>Ecdysozoa</taxon>
        <taxon>Arthropoda</taxon>
        <taxon>Hexapoda</taxon>
        <taxon>Insecta</taxon>
        <taxon>Pterygota</taxon>
        <taxon>Neoptera</taxon>
        <taxon>Endopterygota</taxon>
        <taxon>Hymenoptera</taxon>
        <taxon>Apocrita</taxon>
        <taxon>Proctotrupomorpha</taxon>
        <taxon>Chalcidoidea</taxon>
        <taxon>Trichogrammatidae</taxon>
        <taxon>Trichogramma</taxon>
    </lineage>
</organism>
<gene>
    <name evidence="2" type="ORF">TKK_014915</name>
</gene>
<accession>A0ABD2WC44</accession>
<name>A0ABD2WC44_9HYME</name>
<dbReference type="EMBL" id="JBJJXI010000121">
    <property type="protein sequence ID" value="KAL3390094.1"/>
    <property type="molecule type" value="Genomic_DNA"/>
</dbReference>
<dbReference type="AlphaFoldDB" id="A0ABD2WC44"/>
<dbReference type="Proteomes" id="UP001627154">
    <property type="component" value="Unassembled WGS sequence"/>
</dbReference>